<protein>
    <recommendedName>
        <fullName evidence="4">YbaB/EbfC family DNA-binding protein</fullName>
    </recommendedName>
</protein>
<feature type="compositionally biased region" description="Polar residues" evidence="1">
    <location>
        <begin position="115"/>
        <end position="125"/>
    </location>
</feature>
<feature type="compositionally biased region" description="Basic and acidic residues" evidence="1">
    <location>
        <begin position="144"/>
        <end position="155"/>
    </location>
</feature>
<comment type="caution">
    <text evidence="2">The sequence shown here is derived from an EMBL/GenBank/DDBJ whole genome shotgun (WGS) entry which is preliminary data.</text>
</comment>
<evidence type="ECO:0000256" key="1">
    <source>
        <dbReference type="SAM" id="MobiDB-lite"/>
    </source>
</evidence>
<organism evidence="2 3">
    <name type="scientific">Streptomyces sodiiphilus</name>
    <dbReference type="NCBI Taxonomy" id="226217"/>
    <lineage>
        <taxon>Bacteria</taxon>
        <taxon>Bacillati</taxon>
        <taxon>Actinomycetota</taxon>
        <taxon>Actinomycetes</taxon>
        <taxon>Kitasatosporales</taxon>
        <taxon>Streptomycetaceae</taxon>
        <taxon>Streptomyces</taxon>
    </lineage>
</organism>
<accession>A0ABP5B3L5</accession>
<dbReference type="Proteomes" id="UP001501303">
    <property type="component" value="Unassembled WGS sequence"/>
</dbReference>
<feature type="region of interest" description="Disordered" evidence="1">
    <location>
        <begin position="111"/>
        <end position="161"/>
    </location>
</feature>
<proteinExistence type="predicted"/>
<evidence type="ECO:0000313" key="2">
    <source>
        <dbReference type="EMBL" id="GAA1929555.1"/>
    </source>
</evidence>
<name>A0ABP5B3L5_9ACTN</name>
<evidence type="ECO:0008006" key="4">
    <source>
        <dbReference type="Google" id="ProtNLM"/>
    </source>
</evidence>
<dbReference type="RefSeq" id="WP_344264870.1">
    <property type="nucleotide sequence ID" value="NZ_BAAAMJ010000054.1"/>
</dbReference>
<dbReference type="EMBL" id="BAAAMJ010000054">
    <property type="protein sequence ID" value="GAA1929555.1"/>
    <property type="molecule type" value="Genomic_DNA"/>
</dbReference>
<sequence length="161" mass="17798">MNLRELALKEAQLTLKLASMKLALTTIRESIQKKLEEAAEENGTRQIAVTLPDGTRVGTIGLNDDSRRAVITDEKAFKDWVSEHHPEEIKPAFVREVRPAFQKLILGEIEKSGAPETNDSQTGEISTIPGVEITTVRRGGHSLRWKDGDQSKDAVRNTPAS</sequence>
<reference evidence="3" key="1">
    <citation type="journal article" date="2019" name="Int. J. Syst. Evol. Microbiol.">
        <title>The Global Catalogue of Microorganisms (GCM) 10K type strain sequencing project: providing services to taxonomists for standard genome sequencing and annotation.</title>
        <authorList>
            <consortium name="The Broad Institute Genomics Platform"/>
            <consortium name="The Broad Institute Genome Sequencing Center for Infectious Disease"/>
            <person name="Wu L."/>
            <person name="Ma J."/>
        </authorList>
    </citation>
    <scope>NUCLEOTIDE SEQUENCE [LARGE SCALE GENOMIC DNA]</scope>
    <source>
        <strain evidence="3">JCM 13581</strain>
    </source>
</reference>
<evidence type="ECO:0000313" key="3">
    <source>
        <dbReference type="Proteomes" id="UP001501303"/>
    </source>
</evidence>
<keyword evidence="3" id="KW-1185">Reference proteome</keyword>
<gene>
    <name evidence="2" type="ORF">GCM10009716_41520</name>
</gene>